<dbReference type="AlphaFoldDB" id="A0A2S2CVD5"/>
<dbReference type="InterPro" id="IPR001296">
    <property type="entry name" value="Glyco_trans_1"/>
</dbReference>
<dbReference type="GO" id="GO:0016757">
    <property type="term" value="F:glycosyltransferase activity"/>
    <property type="evidence" value="ECO:0007669"/>
    <property type="project" value="InterPro"/>
</dbReference>
<dbReference type="KEGG" id="azz:DEW08_20690"/>
<evidence type="ECO:0000259" key="1">
    <source>
        <dbReference type="Pfam" id="PF00534"/>
    </source>
</evidence>
<sequence>MSEESRALTGSSLPGGPAPRPVLRRRLKVLIVGHACCPGVGSEPGLTWNWATSLAEHHDVWLVAHPAHRDRVEAALADRPVPGLSVHWVELGPSWDPWDRSRGERGIHLHYLLWQHAAFRESARLHGRVRFDVTHHVSWGTINAPPRLWQLDVPFVWGPIGGGQSAPLRFRRYLGPGVAKEALRATRLALLPLQPSLRAAARRSAAVLATNRETARLLERAGCPVVHLFLDNGVTPDALQAGWAPPADRLELLWAGRIETRKALPLALHAMARMRTLPVRLTVAGDGAERQRCQALAASLGLQDSVRFLGMVPRERMDALFAGSSALLFTSLQDAFGSVVLEAMAAGLPVLGLDHQGVGAMIPDQAALKAPVTSPAAAIAGLEQGMRRLLADHDLLRRMGAAARAHAATESWPERARRMADIYHLCVEQQHGHSAIPEDDRPGALLPHELA</sequence>
<gene>
    <name evidence="2" type="ORF">DEW08_20690</name>
</gene>
<feature type="domain" description="Glycosyl transferase family 1" evidence="1">
    <location>
        <begin position="244"/>
        <end position="405"/>
    </location>
</feature>
<accession>A0A2S2CVD5</accession>
<dbReference type="CDD" id="cd03801">
    <property type="entry name" value="GT4_PimA-like"/>
    <property type="match status" value="1"/>
</dbReference>
<dbReference type="PANTHER" id="PTHR45947:SF3">
    <property type="entry name" value="SULFOQUINOVOSYL TRANSFERASE SQD2"/>
    <property type="match status" value="1"/>
</dbReference>
<reference evidence="3" key="1">
    <citation type="submission" date="2018-05" db="EMBL/GenBank/DDBJ databases">
        <title>Azospirillum thermophila sp. nov., a novel isolated from hot spring.</title>
        <authorList>
            <person name="Zhao Z."/>
        </authorList>
    </citation>
    <scope>NUCLEOTIDE SEQUENCE [LARGE SCALE GENOMIC DNA]</scope>
    <source>
        <strain evidence="3">CFH 70021</strain>
    </source>
</reference>
<dbReference type="InterPro" id="IPR050194">
    <property type="entry name" value="Glycosyltransferase_grp1"/>
</dbReference>
<dbReference type="SUPFAM" id="SSF53756">
    <property type="entry name" value="UDP-Glycosyltransferase/glycogen phosphorylase"/>
    <property type="match status" value="1"/>
</dbReference>
<dbReference type="Gene3D" id="3.40.50.2000">
    <property type="entry name" value="Glycogen Phosphorylase B"/>
    <property type="match status" value="2"/>
</dbReference>
<protein>
    <recommendedName>
        <fullName evidence="1">Glycosyl transferase family 1 domain-containing protein</fullName>
    </recommendedName>
</protein>
<evidence type="ECO:0000313" key="3">
    <source>
        <dbReference type="Proteomes" id="UP000245629"/>
    </source>
</evidence>
<name>A0A2S2CVD5_9PROT</name>
<proteinExistence type="predicted"/>
<evidence type="ECO:0000313" key="2">
    <source>
        <dbReference type="EMBL" id="AWK88484.1"/>
    </source>
</evidence>
<dbReference type="Pfam" id="PF00534">
    <property type="entry name" value="Glycos_transf_1"/>
    <property type="match status" value="1"/>
</dbReference>
<dbReference type="EMBL" id="CP029354">
    <property type="protein sequence ID" value="AWK88484.1"/>
    <property type="molecule type" value="Genomic_DNA"/>
</dbReference>
<dbReference type="PANTHER" id="PTHR45947">
    <property type="entry name" value="SULFOQUINOVOSYL TRANSFERASE SQD2"/>
    <property type="match status" value="1"/>
</dbReference>
<organism evidence="2 3">
    <name type="scientific">Azospirillum thermophilum</name>
    <dbReference type="NCBI Taxonomy" id="2202148"/>
    <lineage>
        <taxon>Bacteria</taxon>
        <taxon>Pseudomonadati</taxon>
        <taxon>Pseudomonadota</taxon>
        <taxon>Alphaproteobacteria</taxon>
        <taxon>Rhodospirillales</taxon>
        <taxon>Azospirillaceae</taxon>
        <taxon>Azospirillum</taxon>
    </lineage>
</organism>
<dbReference type="Proteomes" id="UP000245629">
    <property type="component" value="Chromosome 3"/>
</dbReference>
<keyword evidence="3" id="KW-1185">Reference proteome</keyword>